<evidence type="ECO:0000313" key="3">
    <source>
        <dbReference type="Proteomes" id="UP001295684"/>
    </source>
</evidence>
<dbReference type="AlphaFoldDB" id="A0AAD1Y7J9"/>
<keyword evidence="1" id="KW-1133">Transmembrane helix</keyword>
<accession>A0AAD1Y7J9</accession>
<evidence type="ECO:0000256" key="1">
    <source>
        <dbReference type="SAM" id="Phobius"/>
    </source>
</evidence>
<proteinExistence type="predicted"/>
<feature type="transmembrane region" description="Helical" evidence="1">
    <location>
        <begin position="43"/>
        <end position="68"/>
    </location>
</feature>
<sequence>MRFYKYLKMKKAAKLVRASVRKADLFPQKVSLTFKGQESFKTLYGGIVSLVIMIIMVSYSVRIFTIMFQKQQTQKTLNRVINDIQNNRIDYNISNDNFAFTFAIMDMATGSREYDPSYISISVTQNTDTYNKTTGDRSFGAEERSFSICKDKFPTIDDQFTDMKNILKDVNLCADDQDFTLSGTLYSEIRHYVSLKVQRCVNGTSVVCKTPAEINQKIKNSEFLMGVASHYFDFDDYDKPIKSTFDTRFLGKLNVNSHKDQDYYVQKSEVTDVVSFFQFGQEEETSFFSVSRQISDLIEIDSSDPTETDLLTLQFFQDEESLKYERTIFSFLDAIGQIGGVFGMFVQGGLLITATFNQSYFMTYLFSFLYTSNQEESEDTDKIKQGAIFPISANLKKKDINSKLSDTLSNMRKYSDVTKKRKDEIKEDITKNSLSRLKVYLEGIRRVSFTSSEYLKTLLPFCNNKAKSKFSLHSDQFSQECDIVELIHSVRALKLVVTTVLQDHQRMLIHFSSRGQQELNQMFSEEFTSIPLLCKKSDYKYRQQVENCISKLKDIPNDQASESITSIIGPAVSSKDSLIAVSCTPPSPSKVSFAQEESKDSCQEGNPPIAFKQGDIRFNI</sequence>
<protein>
    <submittedName>
        <fullName evidence="2">Uncharacterized protein</fullName>
    </submittedName>
</protein>
<gene>
    <name evidence="2" type="ORF">ECRASSUSDP1_LOCUS28501</name>
</gene>
<dbReference type="GO" id="GO:0005634">
    <property type="term" value="C:nucleus"/>
    <property type="evidence" value="ECO:0007669"/>
    <property type="project" value="TreeGrafter"/>
</dbReference>
<dbReference type="PANTHER" id="PTHR31398">
    <property type="entry name" value="MEIOTIC NUCLEAR DIVISION PROTEIN 1 HOMOLOG"/>
    <property type="match status" value="1"/>
</dbReference>
<dbReference type="GO" id="GO:0007131">
    <property type="term" value="P:reciprocal meiotic recombination"/>
    <property type="evidence" value="ECO:0007669"/>
    <property type="project" value="TreeGrafter"/>
</dbReference>
<keyword evidence="1" id="KW-0472">Membrane</keyword>
<reference evidence="2" key="1">
    <citation type="submission" date="2023-07" db="EMBL/GenBank/DDBJ databases">
        <authorList>
            <consortium name="AG Swart"/>
            <person name="Singh M."/>
            <person name="Singh A."/>
            <person name="Seah K."/>
            <person name="Emmerich C."/>
        </authorList>
    </citation>
    <scope>NUCLEOTIDE SEQUENCE</scope>
    <source>
        <strain evidence="2">DP1</strain>
    </source>
</reference>
<keyword evidence="3" id="KW-1185">Reference proteome</keyword>
<comment type="caution">
    <text evidence="2">The sequence shown here is derived from an EMBL/GenBank/DDBJ whole genome shotgun (WGS) entry which is preliminary data.</text>
</comment>
<keyword evidence="1" id="KW-0812">Transmembrane</keyword>
<dbReference type="Proteomes" id="UP001295684">
    <property type="component" value="Unassembled WGS sequence"/>
</dbReference>
<dbReference type="PANTHER" id="PTHR31398:SF0">
    <property type="entry name" value="MEIOTIC NUCLEAR DIVISION PROTEIN 1 HOMOLOG"/>
    <property type="match status" value="1"/>
</dbReference>
<evidence type="ECO:0000313" key="2">
    <source>
        <dbReference type="EMBL" id="CAI2386876.1"/>
    </source>
</evidence>
<organism evidence="2 3">
    <name type="scientific">Euplotes crassus</name>
    <dbReference type="NCBI Taxonomy" id="5936"/>
    <lineage>
        <taxon>Eukaryota</taxon>
        <taxon>Sar</taxon>
        <taxon>Alveolata</taxon>
        <taxon>Ciliophora</taxon>
        <taxon>Intramacronucleata</taxon>
        <taxon>Spirotrichea</taxon>
        <taxon>Hypotrichia</taxon>
        <taxon>Euplotida</taxon>
        <taxon>Euplotidae</taxon>
        <taxon>Moneuplotes</taxon>
    </lineage>
</organism>
<dbReference type="EMBL" id="CAMPGE010029409">
    <property type="protein sequence ID" value="CAI2386876.1"/>
    <property type="molecule type" value="Genomic_DNA"/>
</dbReference>
<name>A0AAD1Y7J9_EUPCR</name>